<dbReference type="AlphaFoldDB" id="A0A7G1KYX0"/>
<name>A0A7G1KYX0_9NOCA</name>
<keyword evidence="3" id="KW-1185">Reference proteome</keyword>
<feature type="transmembrane region" description="Helical" evidence="1">
    <location>
        <begin position="27"/>
        <end position="44"/>
    </location>
</feature>
<protein>
    <submittedName>
        <fullName evidence="2">Uncharacterized protein</fullName>
    </submittedName>
</protein>
<dbReference type="GeneID" id="80350549"/>
<sequence length="45" mass="4882">MRDHLHPHRTARQAAAELGYELEPVRGVLALLLAVAVLILIGALL</sequence>
<dbReference type="KEGG" id="nwl:NWFMUON74_61360"/>
<evidence type="ECO:0000313" key="2">
    <source>
        <dbReference type="EMBL" id="BCK58364.1"/>
    </source>
</evidence>
<accession>A0A7G1KYX0</accession>
<evidence type="ECO:0000256" key="1">
    <source>
        <dbReference type="SAM" id="Phobius"/>
    </source>
</evidence>
<gene>
    <name evidence="2" type="ORF">NWFMUON74_61360</name>
</gene>
<keyword evidence="1" id="KW-0472">Membrane</keyword>
<dbReference type="RefSeq" id="WP_187685123.1">
    <property type="nucleotide sequence ID" value="NZ_AP023396.1"/>
</dbReference>
<reference evidence="2 3" key="1">
    <citation type="submission" date="2020-08" db="EMBL/GenBank/DDBJ databases">
        <title>Genome Sequencing of Nocardia wallacei strain FMUON74 and assembly.</title>
        <authorList>
            <person name="Toyokawa M."/>
            <person name="Uesaka K."/>
        </authorList>
    </citation>
    <scope>NUCLEOTIDE SEQUENCE [LARGE SCALE GENOMIC DNA]</scope>
    <source>
        <strain evidence="2 3">FMUON74</strain>
    </source>
</reference>
<dbReference type="EMBL" id="AP023396">
    <property type="protein sequence ID" value="BCK58364.1"/>
    <property type="molecule type" value="Genomic_DNA"/>
</dbReference>
<keyword evidence="1" id="KW-0812">Transmembrane</keyword>
<dbReference type="Proteomes" id="UP000516173">
    <property type="component" value="Chromosome"/>
</dbReference>
<evidence type="ECO:0000313" key="3">
    <source>
        <dbReference type="Proteomes" id="UP000516173"/>
    </source>
</evidence>
<organism evidence="2 3">
    <name type="scientific">Nocardia wallacei</name>
    <dbReference type="NCBI Taxonomy" id="480035"/>
    <lineage>
        <taxon>Bacteria</taxon>
        <taxon>Bacillati</taxon>
        <taxon>Actinomycetota</taxon>
        <taxon>Actinomycetes</taxon>
        <taxon>Mycobacteriales</taxon>
        <taxon>Nocardiaceae</taxon>
        <taxon>Nocardia</taxon>
    </lineage>
</organism>
<proteinExistence type="predicted"/>
<keyword evidence="1" id="KW-1133">Transmembrane helix</keyword>